<reference evidence="4" key="1">
    <citation type="submission" date="2021-02" db="EMBL/GenBank/DDBJ databases">
        <authorList>
            <person name="Nowell W R."/>
        </authorList>
    </citation>
    <scope>NUCLEOTIDE SEQUENCE</scope>
</reference>
<dbReference type="Proteomes" id="UP000663829">
    <property type="component" value="Unassembled WGS sequence"/>
</dbReference>
<dbReference type="PROSITE" id="PS00972">
    <property type="entry name" value="USP_1"/>
    <property type="match status" value="1"/>
</dbReference>
<dbReference type="PANTHER" id="PTHR21646">
    <property type="entry name" value="UBIQUITIN CARBOXYL-TERMINAL HYDROLASE"/>
    <property type="match status" value="1"/>
</dbReference>
<keyword evidence="2" id="KW-0645">Protease</keyword>
<organism evidence="4 6">
    <name type="scientific">Didymodactylos carnosus</name>
    <dbReference type="NCBI Taxonomy" id="1234261"/>
    <lineage>
        <taxon>Eukaryota</taxon>
        <taxon>Metazoa</taxon>
        <taxon>Spiralia</taxon>
        <taxon>Gnathifera</taxon>
        <taxon>Rotifera</taxon>
        <taxon>Eurotatoria</taxon>
        <taxon>Bdelloidea</taxon>
        <taxon>Philodinida</taxon>
        <taxon>Philodinidae</taxon>
        <taxon>Didymodactylos</taxon>
    </lineage>
</organism>
<dbReference type="GO" id="GO:0004843">
    <property type="term" value="F:cysteine-type deubiquitinase activity"/>
    <property type="evidence" value="ECO:0007669"/>
    <property type="project" value="UniProtKB-UniRule"/>
</dbReference>
<dbReference type="Gene3D" id="3.90.70.10">
    <property type="entry name" value="Cysteine proteinases"/>
    <property type="match status" value="1"/>
</dbReference>
<proteinExistence type="inferred from homology"/>
<sequence length="518" mass="59113">MHDSSSSIDTPAPEIVQPLIGQSNEKSEKAIALYQIGLNPSSLFVTDENKQYGPVKETITPSSLKQSNALRFEYKENSIIPQNQQKSREQHQTKANLGQRGLNNIGNSCFMNSALQCLSNVPQLTNYFIEKITAAPKGTNPFEKYGEVAGSYAAFIYYMWCNLDNCASFSPNKIKESISRYAPHFSGYSQQDAHEFMSFLIDSLHEDVEKLGGDTVVARLFHGQINMVAKCFTCLTTECTPNLICFLPLSLKRRTRFIVITHVSSNSSEITQTCVEISISGTVSDLMVGFILERYSPIEKSIDFIFPLFDHLRVTNTSNPHHLPLDKPLSTISEHDITFYEVKQPMNYPKFSVKQSLKTATISNIHDCLKDFLFPEVIDGDWYCQKCQKKSEGTKKIDLVSLPPVLIIQLKRFIYNDDNRRCKNTSFIKYPMENFDLKDYVQNSQQSTRYNLIAVSNHLGSIRGGHYTTYAKNFKNHQWYHFDDTRVSHVTGDIEQQIVNQNAYVLIYLKDTPNYQTF</sequence>
<gene>
    <name evidence="4" type="ORF">GPM918_LOCUS17392</name>
    <name evidence="5" type="ORF">SRO942_LOCUS17393</name>
</gene>
<dbReference type="EMBL" id="CAJNOQ010004772">
    <property type="protein sequence ID" value="CAF1073373.1"/>
    <property type="molecule type" value="Genomic_DNA"/>
</dbReference>
<dbReference type="GO" id="GO:0016579">
    <property type="term" value="P:protein deubiquitination"/>
    <property type="evidence" value="ECO:0007669"/>
    <property type="project" value="InterPro"/>
</dbReference>
<dbReference type="InterPro" id="IPR028889">
    <property type="entry name" value="USP"/>
</dbReference>
<keyword evidence="6" id="KW-1185">Reference proteome</keyword>
<dbReference type="InterPro" id="IPR038765">
    <property type="entry name" value="Papain-like_cys_pep_sf"/>
</dbReference>
<dbReference type="OrthoDB" id="265776at2759"/>
<evidence type="ECO:0000313" key="4">
    <source>
        <dbReference type="EMBL" id="CAF1073373.1"/>
    </source>
</evidence>
<evidence type="ECO:0000259" key="3">
    <source>
        <dbReference type="PROSITE" id="PS50235"/>
    </source>
</evidence>
<evidence type="ECO:0000313" key="6">
    <source>
        <dbReference type="Proteomes" id="UP000663829"/>
    </source>
</evidence>
<dbReference type="InterPro" id="IPR001394">
    <property type="entry name" value="Peptidase_C19_UCH"/>
</dbReference>
<keyword evidence="2" id="KW-0378">Hydrolase</keyword>
<accession>A0A814M0T0</accession>
<evidence type="ECO:0000313" key="5">
    <source>
        <dbReference type="EMBL" id="CAF3840268.1"/>
    </source>
</evidence>
<comment type="similarity">
    <text evidence="2">Belongs to the peptidase C19 family.</text>
</comment>
<evidence type="ECO:0000256" key="2">
    <source>
        <dbReference type="RuleBase" id="RU366025"/>
    </source>
</evidence>
<keyword evidence="2" id="KW-0833">Ubl conjugation pathway</keyword>
<dbReference type="EC" id="3.4.19.12" evidence="2"/>
<comment type="caution">
    <text evidence="4">The sequence shown here is derived from an EMBL/GenBank/DDBJ whole genome shotgun (WGS) entry which is preliminary data.</text>
</comment>
<dbReference type="EMBL" id="CAJOBC010004773">
    <property type="protein sequence ID" value="CAF3840268.1"/>
    <property type="molecule type" value="Genomic_DNA"/>
</dbReference>
<dbReference type="GO" id="GO:0006508">
    <property type="term" value="P:proteolysis"/>
    <property type="evidence" value="ECO:0007669"/>
    <property type="project" value="UniProtKB-KW"/>
</dbReference>
<feature type="domain" description="USP" evidence="3">
    <location>
        <begin position="100"/>
        <end position="511"/>
    </location>
</feature>
<dbReference type="Proteomes" id="UP000681722">
    <property type="component" value="Unassembled WGS sequence"/>
</dbReference>
<dbReference type="CDD" id="cd02674">
    <property type="entry name" value="Peptidase_C19R"/>
    <property type="match status" value="1"/>
</dbReference>
<dbReference type="PROSITE" id="PS00973">
    <property type="entry name" value="USP_2"/>
    <property type="match status" value="1"/>
</dbReference>
<comment type="catalytic activity">
    <reaction evidence="1 2">
        <text>Thiol-dependent hydrolysis of ester, thioester, amide, peptide and isopeptide bonds formed by the C-terminal Gly of ubiquitin (a 76-residue protein attached to proteins as an intracellular targeting signal).</text>
        <dbReference type="EC" id="3.4.19.12"/>
    </reaction>
</comment>
<dbReference type="InterPro" id="IPR018200">
    <property type="entry name" value="USP_CS"/>
</dbReference>
<dbReference type="InterPro" id="IPR050185">
    <property type="entry name" value="Ub_carboxyl-term_hydrolase"/>
</dbReference>
<name>A0A814M0T0_9BILA</name>
<dbReference type="AlphaFoldDB" id="A0A814M0T0"/>
<dbReference type="SUPFAM" id="SSF54001">
    <property type="entry name" value="Cysteine proteinases"/>
    <property type="match status" value="1"/>
</dbReference>
<keyword evidence="2" id="KW-0788">Thiol protease</keyword>
<protein>
    <recommendedName>
        <fullName evidence="2">Ubiquitin carboxyl-terminal hydrolase</fullName>
        <ecNumber evidence="2">3.4.19.12</ecNumber>
    </recommendedName>
</protein>
<dbReference type="Pfam" id="PF00443">
    <property type="entry name" value="UCH"/>
    <property type="match status" value="1"/>
</dbReference>
<evidence type="ECO:0000256" key="1">
    <source>
        <dbReference type="ARBA" id="ARBA00000707"/>
    </source>
</evidence>
<dbReference type="PROSITE" id="PS50235">
    <property type="entry name" value="USP_3"/>
    <property type="match status" value="1"/>
</dbReference>